<dbReference type="GO" id="GO:0016787">
    <property type="term" value="F:hydrolase activity"/>
    <property type="evidence" value="ECO:0007669"/>
    <property type="project" value="UniProtKB-KW"/>
</dbReference>
<feature type="domain" description="Helicase ATP-binding" evidence="4">
    <location>
        <begin position="31"/>
        <end position="112"/>
    </location>
</feature>
<dbReference type="SUPFAM" id="SSF52540">
    <property type="entry name" value="P-loop containing nucleoside triphosphate hydrolases"/>
    <property type="match status" value="1"/>
</dbReference>
<keyword evidence="2" id="KW-0378">Hydrolase</keyword>
<dbReference type="EMBL" id="KB200869">
    <property type="protein sequence ID" value="ESP00001.1"/>
    <property type="molecule type" value="Genomic_DNA"/>
</dbReference>
<dbReference type="HOGENOM" id="CLU_2152061_0_0_1"/>
<evidence type="ECO:0000313" key="6">
    <source>
        <dbReference type="Proteomes" id="UP000030746"/>
    </source>
</evidence>
<dbReference type="Proteomes" id="UP000030746">
    <property type="component" value="Unassembled WGS sequence"/>
</dbReference>
<dbReference type="CTD" id="20246413"/>
<name>V4AY84_LOTGI</name>
<dbReference type="GO" id="GO:0003678">
    <property type="term" value="F:DNA helicase activity"/>
    <property type="evidence" value="ECO:0007669"/>
    <property type="project" value="TreeGrafter"/>
</dbReference>
<evidence type="ECO:0000256" key="2">
    <source>
        <dbReference type="ARBA" id="ARBA00022801"/>
    </source>
</evidence>
<dbReference type="InterPro" id="IPR027417">
    <property type="entry name" value="P-loop_NTPase"/>
</dbReference>
<keyword evidence="1" id="KW-0547">Nucleotide-binding</keyword>
<evidence type="ECO:0000259" key="4">
    <source>
        <dbReference type="PROSITE" id="PS51193"/>
    </source>
</evidence>
<dbReference type="PROSITE" id="PS51193">
    <property type="entry name" value="HELICASE_ATP_BIND_2"/>
    <property type="match status" value="1"/>
</dbReference>
<dbReference type="AlphaFoldDB" id="V4AY84"/>
<proteinExistence type="predicted"/>
<dbReference type="GO" id="GO:0034085">
    <property type="term" value="P:establishment of sister chromatid cohesion"/>
    <property type="evidence" value="ECO:0007669"/>
    <property type="project" value="TreeGrafter"/>
</dbReference>
<organism evidence="5 6">
    <name type="scientific">Lottia gigantea</name>
    <name type="common">Giant owl limpet</name>
    <dbReference type="NCBI Taxonomy" id="225164"/>
    <lineage>
        <taxon>Eukaryota</taxon>
        <taxon>Metazoa</taxon>
        <taxon>Spiralia</taxon>
        <taxon>Lophotrochozoa</taxon>
        <taxon>Mollusca</taxon>
        <taxon>Gastropoda</taxon>
        <taxon>Patellogastropoda</taxon>
        <taxon>Lottioidea</taxon>
        <taxon>Lottiidae</taxon>
        <taxon>Lottia</taxon>
    </lineage>
</organism>
<evidence type="ECO:0000313" key="5">
    <source>
        <dbReference type="EMBL" id="ESP00001.1"/>
    </source>
</evidence>
<sequence length="112" mass="12730">MMEEFEDDDDDLLTSICLEDPVQEQKEDTFVPESFPFPFEAYDIQTGFMKDLYKCLNNGKIGIFESPTGTGKSLSLICGALKWLKDYREKQQQELEELTVSEGSKGNSQVSN</sequence>
<dbReference type="InterPro" id="IPR045028">
    <property type="entry name" value="DinG/Rad3-like"/>
</dbReference>
<dbReference type="GO" id="GO:0005524">
    <property type="term" value="F:ATP binding"/>
    <property type="evidence" value="ECO:0007669"/>
    <property type="project" value="UniProtKB-KW"/>
</dbReference>
<protein>
    <recommendedName>
        <fullName evidence="4">Helicase ATP-binding domain-containing protein</fullName>
    </recommendedName>
</protein>
<accession>V4AY84</accession>
<evidence type="ECO:0000256" key="1">
    <source>
        <dbReference type="ARBA" id="ARBA00022741"/>
    </source>
</evidence>
<dbReference type="PANTHER" id="PTHR11472:SF41">
    <property type="entry name" value="ATP-DEPENDENT DNA HELICASE DDX11-RELATED"/>
    <property type="match status" value="1"/>
</dbReference>
<dbReference type="KEGG" id="lgi:LOTGIDRAFT_213210"/>
<dbReference type="RefSeq" id="XP_009049192.1">
    <property type="nucleotide sequence ID" value="XM_009050944.1"/>
</dbReference>
<reference evidence="5 6" key="1">
    <citation type="journal article" date="2013" name="Nature">
        <title>Insights into bilaterian evolution from three spiralian genomes.</title>
        <authorList>
            <person name="Simakov O."/>
            <person name="Marletaz F."/>
            <person name="Cho S.J."/>
            <person name="Edsinger-Gonzales E."/>
            <person name="Havlak P."/>
            <person name="Hellsten U."/>
            <person name="Kuo D.H."/>
            <person name="Larsson T."/>
            <person name="Lv J."/>
            <person name="Arendt D."/>
            <person name="Savage R."/>
            <person name="Osoegawa K."/>
            <person name="de Jong P."/>
            <person name="Grimwood J."/>
            <person name="Chapman J.A."/>
            <person name="Shapiro H."/>
            <person name="Aerts A."/>
            <person name="Otillar R.P."/>
            <person name="Terry A.Y."/>
            <person name="Boore J.L."/>
            <person name="Grigoriev I.V."/>
            <person name="Lindberg D.R."/>
            <person name="Seaver E.C."/>
            <person name="Weisblat D.A."/>
            <person name="Putnam N.H."/>
            <person name="Rokhsar D.S."/>
        </authorList>
    </citation>
    <scope>NUCLEOTIDE SEQUENCE [LARGE SCALE GENOMIC DNA]</scope>
</reference>
<evidence type="ECO:0000256" key="3">
    <source>
        <dbReference type="ARBA" id="ARBA00022840"/>
    </source>
</evidence>
<dbReference type="PANTHER" id="PTHR11472">
    <property type="entry name" value="DNA REPAIR DEAD HELICASE RAD3/XP-D SUBFAMILY MEMBER"/>
    <property type="match status" value="1"/>
</dbReference>
<keyword evidence="3" id="KW-0067">ATP-binding</keyword>
<keyword evidence="6" id="KW-1185">Reference proteome</keyword>
<dbReference type="STRING" id="225164.V4AY84"/>
<dbReference type="InterPro" id="IPR014013">
    <property type="entry name" value="Helic_SF1/SF2_ATP-bd_DinG/Rad3"/>
</dbReference>
<gene>
    <name evidence="5" type="ORF">LOTGIDRAFT_213210</name>
</gene>
<feature type="non-terminal residue" evidence="5">
    <location>
        <position position="112"/>
    </location>
</feature>
<dbReference type="Gene3D" id="3.40.50.300">
    <property type="entry name" value="P-loop containing nucleotide triphosphate hydrolases"/>
    <property type="match status" value="1"/>
</dbReference>
<dbReference type="GO" id="GO:0005634">
    <property type="term" value="C:nucleus"/>
    <property type="evidence" value="ECO:0007669"/>
    <property type="project" value="TreeGrafter"/>
</dbReference>
<dbReference type="GeneID" id="20246413"/>
<dbReference type="OrthoDB" id="19182at2759"/>